<dbReference type="AlphaFoldDB" id="A0A5C4T3U4"/>
<dbReference type="InterPro" id="IPR000524">
    <property type="entry name" value="Tscrpt_reg_HTH_GntR"/>
</dbReference>
<feature type="domain" description="HTH gntR-type" evidence="4">
    <location>
        <begin position="11"/>
        <end position="79"/>
    </location>
</feature>
<dbReference type="InterPro" id="IPR006059">
    <property type="entry name" value="SBP"/>
</dbReference>
<dbReference type="SUPFAM" id="SSF46785">
    <property type="entry name" value="Winged helix' DNA-binding domain"/>
    <property type="match status" value="1"/>
</dbReference>
<evidence type="ECO:0000313" key="6">
    <source>
        <dbReference type="Proteomes" id="UP000307943"/>
    </source>
</evidence>
<dbReference type="Pfam" id="PF00392">
    <property type="entry name" value="GntR"/>
    <property type="match status" value="1"/>
</dbReference>
<comment type="caution">
    <text evidence="5">The sequence shown here is derived from an EMBL/GenBank/DDBJ whole genome shotgun (WGS) entry which is preliminary data.</text>
</comment>
<dbReference type="InterPro" id="IPR036388">
    <property type="entry name" value="WH-like_DNA-bd_sf"/>
</dbReference>
<keyword evidence="1" id="KW-0805">Transcription regulation</keyword>
<dbReference type="PANTHER" id="PTHR43649:SF12">
    <property type="entry name" value="DIACETYLCHITOBIOSE BINDING PROTEIN DASA"/>
    <property type="match status" value="1"/>
</dbReference>
<accession>A0A5C4T3U4</accession>
<sequence>MTEKPKRTTFRIRLEDMIATLRNDIVTGRYGPGDFLPSEFLLIEQFRLSKNSVRKGLDKLVEQGLIEKVPRVGTRVVRAESGSPSTIRLGYYTSMIEQVNMTALLDLFHRAHPTIAVQPVPLPHIRLPIEWVDFMKAEPVDVLTVNNQLFERIGEIGPVADYLEPLKRAEGAYPFLFDSFTDDDALYAQPFVFSPLVLCYNKSHFRQAGLAEPDSGWTWDDVARASKRLSGNNRGHLGFYMHYLSLNRWPLFLLQNRLRFERGSDGRLSFDRSRFEEAATIGAALLAESKAVSAYLSETDADAERLFLQQKVSMIVTSYFSLNSLRNTDLDYDISPLPRSGQAATLLLPIGLGVNKYGKRKDAAHTFVDFCLSDEAQLLLRRTTMSVPALTRAAEREEEDGLNRPSRFFLYRDIASTFREYSDMNITYIELDRMAEELKLYWAGLEDMETVCRRIEDHV</sequence>
<organism evidence="5 6">
    <name type="scientific">Paenibacillus hemerocallicola</name>
    <dbReference type="NCBI Taxonomy" id="1172614"/>
    <lineage>
        <taxon>Bacteria</taxon>
        <taxon>Bacillati</taxon>
        <taxon>Bacillota</taxon>
        <taxon>Bacilli</taxon>
        <taxon>Bacillales</taxon>
        <taxon>Paenibacillaceae</taxon>
        <taxon>Paenibacillus</taxon>
    </lineage>
</organism>
<protein>
    <submittedName>
        <fullName evidence="5">Extracellular solute-binding protein</fullName>
    </submittedName>
</protein>
<dbReference type="Pfam" id="PF01547">
    <property type="entry name" value="SBP_bac_1"/>
    <property type="match status" value="1"/>
</dbReference>
<evidence type="ECO:0000256" key="1">
    <source>
        <dbReference type="ARBA" id="ARBA00023015"/>
    </source>
</evidence>
<reference evidence="5 6" key="1">
    <citation type="submission" date="2019-05" db="EMBL/GenBank/DDBJ databases">
        <title>We sequenced the genome of Paenibacillus hemerocallicola KCTC 33185 for further insight into its adaptation and study the phylogeny of Paenibacillus.</title>
        <authorList>
            <person name="Narsing Rao M.P."/>
        </authorList>
    </citation>
    <scope>NUCLEOTIDE SEQUENCE [LARGE SCALE GENOMIC DNA]</scope>
    <source>
        <strain evidence="5 6">KCTC 33185</strain>
    </source>
</reference>
<dbReference type="GO" id="GO:0003677">
    <property type="term" value="F:DNA binding"/>
    <property type="evidence" value="ECO:0007669"/>
    <property type="project" value="UniProtKB-KW"/>
</dbReference>
<evidence type="ECO:0000313" key="5">
    <source>
        <dbReference type="EMBL" id="TNJ63701.1"/>
    </source>
</evidence>
<dbReference type="Gene3D" id="1.10.10.10">
    <property type="entry name" value="Winged helix-like DNA-binding domain superfamily/Winged helix DNA-binding domain"/>
    <property type="match status" value="1"/>
</dbReference>
<name>A0A5C4T3U4_9BACL</name>
<dbReference type="RefSeq" id="WP_139604841.1">
    <property type="nucleotide sequence ID" value="NZ_VDCQ01000039.1"/>
</dbReference>
<dbReference type="PROSITE" id="PS50949">
    <property type="entry name" value="HTH_GNTR"/>
    <property type="match status" value="1"/>
</dbReference>
<dbReference type="PANTHER" id="PTHR43649">
    <property type="entry name" value="ARABINOSE-BINDING PROTEIN-RELATED"/>
    <property type="match status" value="1"/>
</dbReference>
<dbReference type="InterPro" id="IPR050490">
    <property type="entry name" value="Bact_solute-bd_prot1"/>
</dbReference>
<dbReference type="Gene3D" id="3.40.190.10">
    <property type="entry name" value="Periplasmic binding protein-like II"/>
    <property type="match status" value="1"/>
</dbReference>
<keyword evidence="2" id="KW-0238">DNA-binding</keyword>
<gene>
    <name evidence="5" type="ORF">FE784_24230</name>
</gene>
<dbReference type="EMBL" id="VDCQ01000039">
    <property type="protein sequence ID" value="TNJ63701.1"/>
    <property type="molecule type" value="Genomic_DNA"/>
</dbReference>
<evidence type="ECO:0000256" key="3">
    <source>
        <dbReference type="ARBA" id="ARBA00023163"/>
    </source>
</evidence>
<dbReference type="SMART" id="SM00345">
    <property type="entry name" value="HTH_GNTR"/>
    <property type="match status" value="1"/>
</dbReference>
<keyword evidence="3" id="KW-0804">Transcription</keyword>
<proteinExistence type="predicted"/>
<dbReference type="Proteomes" id="UP000307943">
    <property type="component" value="Unassembled WGS sequence"/>
</dbReference>
<keyword evidence="6" id="KW-1185">Reference proteome</keyword>
<dbReference type="GO" id="GO:0003700">
    <property type="term" value="F:DNA-binding transcription factor activity"/>
    <property type="evidence" value="ECO:0007669"/>
    <property type="project" value="InterPro"/>
</dbReference>
<evidence type="ECO:0000256" key="2">
    <source>
        <dbReference type="ARBA" id="ARBA00023125"/>
    </source>
</evidence>
<dbReference type="OrthoDB" id="2374506at2"/>
<dbReference type="SUPFAM" id="SSF53850">
    <property type="entry name" value="Periplasmic binding protein-like II"/>
    <property type="match status" value="1"/>
</dbReference>
<dbReference type="CDD" id="cd07377">
    <property type="entry name" value="WHTH_GntR"/>
    <property type="match status" value="1"/>
</dbReference>
<evidence type="ECO:0000259" key="4">
    <source>
        <dbReference type="PROSITE" id="PS50949"/>
    </source>
</evidence>
<dbReference type="InterPro" id="IPR036390">
    <property type="entry name" value="WH_DNA-bd_sf"/>
</dbReference>